<organism evidence="1 2">
    <name type="scientific">Floridaenema evergladense BLCC-F167</name>
    <dbReference type="NCBI Taxonomy" id="3153639"/>
    <lineage>
        <taxon>Bacteria</taxon>
        <taxon>Bacillati</taxon>
        <taxon>Cyanobacteriota</taxon>
        <taxon>Cyanophyceae</taxon>
        <taxon>Oscillatoriophycideae</taxon>
        <taxon>Aerosakkonematales</taxon>
        <taxon>Aerosakkonemataceae</taxon>
        <taxon>Floridanema</taxon>
        <taxon>Floridanema evergladense</taxon>
    </lineage>
</organism>
<dbReference type="EMBL" id="JBHFNT010000126">
    <property type="protein sequence ID" value="MFB2835868.1"/>
    <property type="molecule type" value="Genomic_DNA"/>
</dbReference>
<name>A0ABV4WLA3_9CYAN</name>
<accession>A0ABV4WLA3</accession>
<protein>
    <submittedName>
        <fullName evidence="1">Uncharacterized protein</fullName>
    </submittedName>
</protein>
<evidence type="ECO:0000313" key="1">
    <source>
        <dbReference type="EMBL" id="MFB2835868.1"/>
    </source>
</evidence>
<dbReference type="Proteomes" id="UP001576780">
    <property type="component" value="Unassembled WGS sequence"/>
</dbReference>
<keyword evidence="2" id="KW-1185">Reference proteome</keyword>
<sequence>MSDLIATARTAAELGVNSSLRTHSEFYATVLASNYSISDWLIDKNVDREESRFILLSTKTPFLADIQNADIEDRNLRSEFSCEGELVEGLGFAFLLEYLALSIRSEPKWDTSSLVIEVTWLEDDNNLSSEILTIVHASRLEHLQSHITWIQNRLKTGVRDGLDLWNRRSDLFSSLTFCETVGKQVQSLSSGSPMLRQIVKRLFELENYCKNWTSGSFNKDSLPCKVSPESDTRLQQFEQKLTFRCPDGERRIFSWHVRMTPGAWRLHFSVESGPRKIIIGYIGPKIQ</sequence>
<evidence type="ECO:0000313" key="2">
    <source>
        <dbReference type="Proteomes" id="UP001576780"/>
    </source>
</evidence>
<reference evidence="1 2" key="1">
    <citation type="submission" date="2024-09" db="EMBL/GenBank/DDBJ databases">
        <title>Floridaenema gen nov. (Aerosakkonemataceae, Aerosakkonematales ord. nov., Cyanobacteria) from benthic tropical and subtropical fresh waters, with the description of four new species.</title>
        <authorList>
            <person name="Moretto J.A."/>
            <person name="Berthold D.E."/>
            <person name="Lefler F.W."/>
            <person name="Huang I.-S."/>
            <person name="Laughinghouse H. IV."/>
        </authorList>
    </citation>
    <scope>NUCLEOTIDE SEQUENCE [LARGE SCALE GENOMIC DNA]</scope>
    <source>
        <strain evidence="1 2">BLCC-F167</strain>
    </source>
</reference>
<proteinExistence type="predicted"/>
<comment type="caution">
    <text evidence="1">The sequence shown here is derived from an EMBL/GenBank/DDBJ whole genome shotgun (WGS) entry which is preliminary data.</text>
</comment>
<gene>
    <name evidence="1" type="ORF">ACE1CA_15165</name>
</gene>
<dbReference type="RefSeq" id="WP_413278271.1">
    <property type="nucleotide sequence ID" value="NZ_JBHFNT010000126.1"/>
</dbReference>